<dbReference type="SUPFAM" id="SSF90112">
    <property type="entry name" value="Neurotransmitter-gated ion-channel transmembrane pore"/>
    <property type="match status" value="1"/>
</dbReference>
<name>A0A8J1U385_OWEFU</name>
<dbReference type="Proteomes" id="UP000749559">
    <property type="component" value="Unassembled WGS sequence"/>
</dbReference>
<keyword evidence="2" id="KW-1185">Reference proteome</keyword>
<comment type="caution">
    <text evidence="1">The sequence shown here is derived from an EMBL/GenBank/DDBJ whole genome shotgun (WGS) entry which is preliminary data.</text>
</comment>
<dbReference type="EMBL" id="CAIIXF020000008">
    <property type="protein sequence ID" value="CAH1791622.1"/>
    <property type="molecule type" value="Genomic_DNA"/>
</dbReference>
<protein>
    <submittedName>
        <fullName evidence="1">Uncharacterized protein</fullName>
    </submittedName>
</protein>
<reference evidence="1" key="1">
    <citation type="submission" date="2022-03" db="EMBL/GenBank/DDBJ databases">
        <authorList>
            <person name="Martin C."/>
        </authorList>
    </citation>
    <scope>NUCLEOTIDE SEQUENCE</scope>
</reference>
<gene>
    <name evidence="1" type="ORF">OFUS_LOCUS16683</name>
</gene>
<dbReference type="Gene3D" id="1.20.58.390">
    <property type="entry name" value="Neurotransmitter-gated ion-channel transmembrane domain"/>
    <property type="match status" value="1"/>
</dbReference>
<dbReference type="GO" id="GO:0006811">
    <property type="term" value="P:monoatomic ion transport"/>
    <property type="evidence" value="ECO:0007669"/>
    <property type="project" value="InterPro"/>
</dbReference>
<dbReference type="InterPro" id="IPR038050">
    <property type="entry name" value="Neuro_actylchol_rec"/>
</dbReference>
<dbReference type="InterPro" id="IPR036719">
    <property type="entry name" value="Neuro-gated_channel_TM_sf"/>
</dbReference>
<dbReference type="GO" id="GO:0016020">
    <property type="term" value="C:membrane"/>
    <property type="evidence" value="ECO:0007669"/>
    <property type="project" value="InterPro"/>
</dbReference>
<evidence type="ECO:0000313" key="2">
    <source>
        <dbReference type="Proteomes" id="UP000749559"/>
    </source>
</evidence>
<proteinExistence type="predicted"/>
<organism evidence="1 2">
    <name type="scientific">Owenia fusiformis</name>
    <name type="common">Polychaete worm</name>
    <dbReference type="NCBI Taxonomy" id="6347"/>
    <lineage>
        <taxon>Eukaryota</taxon>
        <taxon>Metazoa</taxon>
        <taxon>Spiralia</taxon>
        <taxon>Lophotrochozoa</taxon>
        <taxon>Annelida</taxon>
        <taxon>Polychaeta</taxon>
        <taxon>Sedentaria</taxon>
        <taxon>Canalipalpata</taxon>
        <taxon>Sabellida</taxon>
        <taxon>Oweniida</taxon>
        <taxon>Oweniidae</taxon>
        <taxon>Owenia</taxon>
    </lineage>
</organism>
<dbReference type="AlphaFoldDB" id="A0A8J1U385"/>
<sequence>RVPGKILFGLVVLLIEVIQMMMLNTALPGHRVYTPIIVWVYLYSMAITTVSLFLTIGTTILSSNGFFGRPVPYFLKKCLLDNAFGRLCGVSEASTINNFPNPLHLVPKGDDEINGAENSTVVTSYS</sequence>
<evidence type="ECO:0000313" key="1">
    <source>
        <dbReference type="EMBL" id="CAH1791622.1"/>
    </source>
</evidence>
<feature type="non-terminal residue" evidence="1">
    <location>
        <position position="1"/>
    </location>
</feature>
<feature type="non-terminal residue" evidence="1">
    <location>
        <position position="126"/>
    </location>
</feature>
<accession>A0A8J1U385</accession>